<dbReference type="EMBL" id="JACYNP010000001">
    <property type="protein sequence ID" value="MBD8120344.1"/>
    <property type="molecule type" value="Genomic_DNA"/>
</dbReference>
<name>A0ABR9A2S2_9PSED</name>
<comment type="caution">
    <text evidence="1">The sequence shown here is derived from an EMBL/GenBank/DDBJ whole genome shotgun (WGS) entry which is preliminary data.</text>
</comment>
<evidence type="ECO:0000313" key="1">
    <source>
        <dbReference type="EMBL" id="MBD8120344.1"/>
    </source>
</evidence>
<dbReference type="Proteomes" id="UP000625247">
    <property type="component" value="Unassembled WGS sequence"/>
</dbReference>
<gene>
    <name evidence="1" type="ORF">IFT62_03885</name>
</gene>
<proteinExistence type="predicted"/>
<dbReference type="RefSeq" id="WP_191943072.1">
    <property type="nucleotide sequence ID" value="NZ_JACYNP010000001.1"/>
</dbReference>
<keyword evidence="2" id="KW-1185">Reference proteome</keyword>
<evidence type="ECO:0000313" key="2">
    <source>
        <dbReference type="Proteomes" id="UP000625247"/>
    </source>
</evidence>
<sequence>MDQLPFHDDGCPDAVSVYKPARGITEDDADKTRALRRSAGKVTGDGHWKVLFHCGDNIRRHQYWIDTFPYKLAF</sequence>
<accession>A0ABR9A2S2</accession>
<protein>
    <submittedName>
        <fullName evidence="1">Uncharacterized protein</fullName>
    </submittedName>
</protein>
<organism evidence="1 2">
    <name type="scientific">Pseudomonas lutea</name>
    <dbReference type="NCBI Taxonomy" id="243924"/>
    <lineage>
        <taxon>Bacteria</taxon>
        <taxon>Pseudomonadati</taxon>
        <taxon>Pseudomonadota</taxon>
        <taxon>Gammaproteobacteria</taxon>
        <taxon>Pseudomonadales</taxon>
        <taxon>Pseudomonadaceae</taxon>
        <taxon>Pseudomonas</taxon>
    </lineage>
</organism>
<reference evidence="1 2" key="1">
    <citation type="journal article" date="2020" name="FEMS Microbiol. Ecol.">
        <title>Temporal dynamics of bacterial communities during seed development and maturation.</title>
        <authorList>
            <person name="Chesneau G."/>
            <person name="Torres-Cortes G."/>
            <person name="Briand M."/>
            <person name="Darrasse A."/>
            <person name="Preveaux A."/>
            <person name="Marais C."/>
            <person name="Jacques M.A."/>
            <person name="Shade A."/>
            <person name="Barret M."/>
        </authorList>
    </citation>
    <scope>NUCLEOTIDE SEQUENCE [LARGE SCALE GENOMIC DNA]</scope>
    <source>
        <strain evidence="1 2">CFBP13723</strain>
    </source>
</reference>